<evidence type="ECO:0000313" key="1">
    <source>
        <dbReference type="EMBL" id="MFD1708475.1"/>
    </source>
</evidence>
<dbReference type="Proteomes" id="UP001597301">
    <property type="component" value="Unassembled WGS sequence"/>
</dbReference>
<evidence type="ECO:0000313" key="2">
    <source>
        <dbReference type="Proteomes" id="UP001597301"/>
    </source>
</evidence>
<gene>
    <name evidence="1" type="ORF">ACFSCZ_17480</name>
</gene>
<sequence>MLREKGYVVIDNSDLKPFKNYSSPLSNDNDVSFYTLAKKYMDEDYFERFINGEGTATESGKFLMQLKNNKEKYSKEIIDEFEINEQQVEEQITAVKSILESFVWENGLVTGTSEEQPNYLDKILKWNKNMLNLFL</sequence>
<protein>
    <submittedName>
        <fullName evidence="1">Uncharacterized protein</fullName>
    </submittedName>
</protein>
<proteinExistence type="predicted"/>
<name>A0ABW4KQF5_9BACI</name>
<dbReference type="RefSeq" id="WP_018708801.1">
    <property type="nucleotide sequence ID" value="NZ_JBHUEO010000092.1"/>
</dbReference>
<organism evidence="1 2">
    <name type="scientific">Siminovitchia sediminis</name>
    <dbReference type="NCBI Taxonomy" id="1274353"/>
    <lineage>
        <taxon>Bacteria</taxon>
        <taxon>Bacillati</taxon>
        <taxon>Bacillota</taxon>
        <taxon>Bacilli</taxon>
        <taxon>Bacillales</taxon>
        <taxon>Bacillaceae</taxon>
        <taxon>Siminovitchia</taxon>
    </lineage>
</organism>
<reference evidence="2" key="1">
    <citation type="journal article" date="2019" name="Int. J. Syst. Evol. Microbiol.">
        <title>The Global Catalogue of Microorganisms (GCM) 10K type strain sequencing project: providing services to taxonomists for standard genome sequencing and annotation.</title>
        <authorList>
            <consortium name="The Broad Institute Genomics Platform"/>
            <consortium name="The Broad Institute Genome Sequencing Center for Infectious Disease"/>
            <person name="Wu L."/>
            <person name="Ma J."/>
        </authorList>
    </citation>
    <scope>NUCLEOTIDE SEQUENCE [LARGE SCALE GENOMIC DNA]</scope>
    <source>
        <strain evidence="2">CGMCC 1.12295</strain>
    </source>
</reference>
<dbReference type="EMBL" id="JBHUEO010000092">
    <property type="protein sequence ID" value="MFD1708475.1"/>
    <property type="molecule type" value="Genomic_DNA"/>
</dbReference>
<keyword evidence="2" id="KW-1185">Reference proteome</keyword>
<accession>A0ABW4KQF5</accession>
<comment type="caution">
    <text evidence="1">The sequence shown here is derived from an EMBL/GenBank/DDBJ whole genome shotgun (WGS) entry which is preliminary data.</text>
</comment>